<dbReference type="EMBL" id="MLJW01005202">
    <property type="protein sequence ID" value="OIQ68619.1"/>
    <property type="molecule type" value="Genomic_DNA"/>
</dbReference>
<organism evidence="2">
    <name type="scientific">mine drainage metagenome</name>
    <dbReference type="NCBI Taxonomy" id="410659"/>
    <lineage>
        <taxon>unclassified sequences</taxon>
        <taxon>metagenomes</taxon>
        <taxon>ecological metagenomes</taxon>
    </lineage>
</organism>
<proteinExistence type="predicted"/>
<reference evidence="2" key="1">
    <citation type="submission" date="2016-10" db="EMBL/GenBank/DDBJ databases">
        <title>Sequence of Gallionella enrichment culture.</title>
        <authorList>
            <person name="Poehlein A."/>
            <person name="Muehling M."/>
            <person name="Daniel R."/>
        </authorList>
    </citation>
    <scope>NUCLEOTIDE SEQUENCE</scope>
</reference>
<dbReference type="AlphaFoldDB" id="A0A1J5PTL5"/>
<dbReference type="InterPro" id="IPR043129">
    <property type="entry name" value="ATPase_NBD"/>
</dbReference>
<comment type="caution">
    <text evidence="2">The sequence shown here is derived from an EMBL/GenBank/DDBJ whole genome shotgun (WGS) entry which is preliminary data.</text>
</comment>
<feature type="domain" description="Gcp-like" evidence="1">
    <location>
        <begin position="2"/>
        <end position="184"/>
    </location>
</feature>
<evidence type="ECO:0000313" key="2">
    <source>
        <dbReference type="EMBL" id="OIQ68619.1"/>
    </source>
</evidence>
<gene>
    <name evidence="2" type="primary">tsaB_14</name>
    <name evidence="2" type="ORF">GALL_497870</name>
</gene>
<dbReference type="InterPro" id="IPR000905">
    <property type="entry name" value="Gcp-like_dom"/>
</dbReference>
<dbReference type="NCBIfam" id="TIGR03725">
    <property type="entry name" value="T6A_YeaZ"/>
    <property type="match status" value="1"/>
</dbReference>
<dbReference type="GO" id="GO:0002949">
    <property type="term" value="P:tRNA threonylcarbamoyladenosine modification"/>
    <property type="evidence" value="ECO:0007669"/>
    <property type="project" value="InterPro"/>
</dbReference>
<sequence length="199" mass="20592">MQELLREAAVELDQLGLIAFGAGPGAFTGLRAACAAAQGLAWGLGLPVVPVNTLLAVAAGQHDAAQVLVADDARMGELYWALAECIDGVWRLRQPPRVDAPAAAAQAWAALGAPPPCLAGNAWREHRDSLAAELPTAWHEALRDARDAAPSAPAIAQLARAAARRGEAVDATHALPLYVRDKVALTSAERAAAARGGRP</sequence>
<dbReference type="InterPro" id="IPR022496">
    <property type="entry name" value="T6A_TsaB"/>
</dbReference>
<dbReference type="Pfam" id="PF00814">
    <property type="entry name" value="TsaD"/>
    <property type="match status" value="1"/>
</dbReference>
<name>A0A1J5PTL5_9ZZZZ</name>
<protein>
    <submittedName>
        <fullName evidence="2">tRNA threonylcarbamoyladenosine biosynthesis protein TsaB</fullName>
    </submittedName>
</protein>
<accession>A0A1J5PTL5</accession>
<dbReference type="Gene3D" id="3.30.420.40">
    <property type="match status" value="2"/>
</dbReference>
<evidence type="ECO:0000259" key="1">
    <source>
        <dbReference type="Pfam" id="PF00814"/>
    </source>
</evidence>
<dbReference type="SUPFAM" id="SSF53067">
    <property type="entry name" value="Actin-like ATPase domain"/>
    <property type="match status" value="2"/>
</dbReference>